<dbReference type="EMBL" id="BMAW01066191">
    <property type="protein sequence ID" value="GFT53928.1"/>
    <property type="molecule type" value="Genomic_DNA"/>
</dbReference>
<dbReference type="OrthoDB" id="10349076at2759"/>
<sequence length="85" mass="9157">MNLRPKTSIHCSTCTLRVIVDASFCATDAIFLCKRNKNCSTQRQIDGPLRMINNSGSNVFTTGGWAADQSEDASKTSQTSITLGA</sequence>
<proteinExistence type="predicted"/>
<dbReference type="AlphaFoldDB" id="A0A8X6TWJ1"/>
<reference evidence="1" key="1">
    <citation type="submission" date="2020-08" db="EMBL/GenBank/DDBJ databases">
        <title>Multicomponent nature underlies the extraordinary mechanical properties of spider dragline silk.</title>
        <authorList>
            <person name="Kono N."/>
            <person name="Nakamura H."/>
            <person name="Mori M."/>
            <person name="Yoshida Y."/>
            <person name="Ohtoshi R."/>
            <person name="Malay A.D."/>
            <person name="Moran D.A.P."/>
            <person name="Tomita M."/>
            <person name="Numata K."/>
            <person name="Arakawa K."/>
        </authorList>
    </citation>
    <scope>NUCLEOTIDE SEQUENCE</scope>
</reference>
<protein>
    <submittedName>
        <fullName evidence="1">Uncharacterized protein</fullName>
    </submittedName>
</protein>
<gene>
    <name evidence="1" type="ORF">NPIL_662001</name>
</gene>
<evidence type="ECO:0000313" key="1">
    <source>
        <dbReference type="EMBL" id="GFT53928.1"/>
    </source>
</evidence>
<evidence type="ECO:0000313" key="2">
    <source>
        <dbReference type="Proteomes" id="UP000887013"/>
    </source>
</evidence>
<name>A0A8X6TWJ1_NEPPI</name>
<organism evidence="1 2">
    <name type="scientific">Nephila pilipes</name>
    <name type="common">Giant wood spider</name>
    <name type="synonym">Nephila maculata</name>
    <dbReference type="NCBI Taxonomy" id="299642"/>
    <lineage>
        <taxon>Eukaryota</taxon>
        <taxon>Metazoa</taxon>
        <taxon>Ecdysozoa</taxon>
        <taxon>Arthropoda</taxon>
        <taxon>Chelicerata</taxon>
        <taxon>Arachnida</taxon>
        <taxon>Araneae</taxon>
        <taxon>Araneomorphae</taxon>
        <taxon>Entelegynae</taxon>
        <taxon>Araneoidea</taxon>
        <taxon>Nephilidae</taxon>
        <taxon>Nephila</taxon>
    </lineage>
</organism>
<comment type="caution">
    <text evidence="1">The sequence shown here is derived from an EMBL/GenBank/DDBJ whole genome shotgun (WGS) entry which is preliminary data.</text>
</comment>
<dbReference type="Proteomes" id="UP000887013">
    <property type="component" value="Unassembled WGS sequence"/>
</dbReference>
<accession>A0A8X6TWJ1</accession>
<keyword evidence="2" id="KW-1185">Reference proteome</keyword>